<dbReference type="InterPro" id="IPR036070">
    <property type="entry name" value="Nop_dom_sf"/>
</dbReference>
<gene>
    <name evidence="11" type="ORF">PICMEDRAFT_74173</name>
</gene>
<dbReference type="GO" id="GO:0003723">
    <property type="term" value="F:RNA binding"/>
    <property type="evidence" value="ECO:0007669"/>
    <property type="project" value="UniProtKB-KW"/>
</dbReference>
<keyword evidence="3" id="KW-0507">mRNA processing</keyword>
<protein>
    <recommendedName>
        <fullName evidence="10">Nop domain-containing protein</fullName>
    </recommendedName>
</protein>
<dbReference type="AlphaFoldDB" id="A0A1E3NH12"/>
<feature type="region of interest" description="Disordered" evidence="9">
    <location>
        <begin position="324"/>
        <end position="361"/>
    </location>
</feature>
<keyword evidence="5" id="KW-0694">RNA-binding</keyword>
<dbReference type="EMBL" id="KV454005">
    <property type="protein sequence ID" value="ODQ45414.1"/>
    <property type="molecule type" value="Genomic_DNA"/>
</dbReference>
<dbReference type="GeneID" id="30181384"/>
<dbReference type="InterPro" id="IPR002687">
    <property type="entry name" value="Nop_dom"/>
</dbReference>
<dbReference type="PANTHER" id="PTHR13904:SF0">
    <property type="entry name" value="U4_U6 SMALL NUCLEAR RIBONUCLEOPROTEIN PRP31"/>
    <property type="match status" value="1"/>
</dbReference>
<comment type="similarity">
    <text evidence="2">Belongs to the PRP31 family.</text>
</comment>
<dbReference type="InterPro" id="IPR019175">
    <property type="entry name" value="Prp31_C"/>
</dbReference>
<evidence type="ECO:0000256" key="7">
    <source>
        <dbReference type="ARBA" id="ARBA00023242"/>
    </source>
</evidence>
<keyword evidence="6" id="KW-0508">mRNA splicing</keyword>
<keyword evidence="4" id="KW-0747">Spliceosome</keyword>
<dbReference type="GO" id="GO:0071011">
    <property type="term" value="C:precatalytic spliceosome"/>
    <property type="evidence" value="ECO:0007669"/>
    <property type="project" value="TreeGrafter"/>
</dbReference>
<dbReference type="PANTHER" id="PTHR13904">
    <property type="entry name" value="PRE-MRNA SPLICING FACTOR PRP31"/>
    <property type="match status" value="1"/>
</dbReference>
<name>A0A1E3NH12_9ASCO</name>
<evidence type="ECO:0000259" key="10">
    <source>
        <dbReference type="PROSITE" id="PS51358"/>
    </source>
</evidence>
<dbReference type="InterPro" id="IPR027105">
    <property type="entry name" value="Prp31"/>
</dbReference>
<dbReference type="STRING" id="763406.A0A1E3NH12"/>
<dbReference type="Proteomes" id="UP000094455">
    <property type="component" value="Unassembled WGS sequence"/>
</dbReference>
<evidence type="ECO:0000256" key="9">
    <source>
        <dbReference type="SAM" id="MobiDB-lite"/>
    </source>
</evidence>
<reference evidence="11 12" key="1">
    <citation type="journal article" date="2016" name="Proc. Natl. Acad. Sci. U.S.A.">
        <title>Comparative genomics of biotechnologically important yeasts.</title>
        <authorList>
            <person name="Riley R."/>
            <person name="Haridas S."/>
            <person name="Wolfe K.H."/>
            <person name="Lopes M.R."/>
            <person name="Hittinger C.T."/>
            <person name="Goeker M."/>
            <person name="Salamov A.A."/>
            <person name="Wisecaver J.H."/>
            <person name="Long T.M."/>
            <person name="Calvey C.H."/>
            <person name="Aerts A.L."/>
            <person name="Barry K.W."/>
            <person name="Choi C."/>
            <person name="Clum A."/>
            <person name="Coughlan A.Y."/>
            <person name="Deshpande S."/>
            <person name="Douglass A.P."/>
            <person name="Hanson S.J."/>
            <person name="Klenk H.-P."/>
            <person name="LaButti K.M."/>
            <person name="Lapidus A."/>
            <person name="Lindquist E.A."/>
            <person name="Lipzen A.M."/>
            <person name="Meier-Kolthoff J.P."/>
            <person name="Ohm R.A."/>
            <person name="Otillar R.P."/>
            <person name="Pangilinan J.L."/>
            <person name="Peng Y."/>
            <person name="Rokas A."/>
            <person name="Rosa C.A."/>
            <person name="Scheuner C."/>
            <person name="Sibirny A.A."/>
            <person name="Slot J.C."/>
            <person name="Stielow J.B."/>
            <person name="Sun H."/>
            <person name="Kurtzman C.P."/>
            <person name="Blackwell M."/>
            <person name="Grigoriev I.V."/>
            <person name="Jeffries T.W."/>
        </authorList>
    </citation>
    <scope>NUCLEOTIDE SEQUENCE [LARGE SCALE GENOMIC DNA]</scope>
    <source>
        <strain evidence="11 12">NRRL Y-2026</strain>
    </source>
</reference>
<dbReference type="GO" id="GO:0000244">
    <property type="term" value="P:spliceosomal tri-snRNP complex assembly"/>
    <property type="evidence" value="ECO:0007669"/>
    <property type="project" value="InterPro"/>
</dbReference>
<dbReference type="SUPFAM" id="SSF89124">
    <property type="entry name" value="Nop domain"/>
    <property type="match status" value="1"/>
</dbReference>
<dbReference type="SMART" id="SM00931">
    <property type="entry name" value="NOSIC"/>
    <property type="match status" value="1"/>
</dbReference>
<evidence type="ECO:0000256" key="3">
    <source>
        <dbReference type="ARBA" id="ARBA00022664"/>
    </source>
</evidence>
<feature type="compositionally biased region" description="Basic residues" evidence="9">
    <location>
        <begin position="341"/>
        <end position="356"/>
    </location>
</feature>
<evidence type="ECO:0000256" key="2">
    <source>
        <dbReference type="ARBA" id="ARBA00005572"/>
    </source>
</evidence>
<dbReference type="Pfam" id="PF01798">
    <property type="entry name" value="Nop"/>
    <property type="match status" value="1"/>
</dbReference>
<dbReference type="RefSeq" id="XP_019016527.1">
    <property type="nucleotide sequence ID" value="XM_019164697.1"/>
</dbReference>
<dbReference type="InterPro" id="IPR012976">
    <property type="entry name" value="NOSIC"/>
</dbReference>
<evidence type="ECO:0000313" key="12">
    <source>
        <dbReference type="Proteomes" id="UP000094455"/>
    </source>
</evidence>
<sequence length="440" mass="48727">MSLADTLLGDLSEDDFDVEVGEDVDIDDIEEANSGVERNVQELLTVSNMDIISSVEEYVSILPKLKFLEEKLDREEGSGGGQAIISETNSMIAEINSNFNTLLSFVKLTYNSVWPDLENIIKNPLYFIRVIEILRFDISSFKEHAEDEAFSFLPKDLILSLTMSVNFLLKSKQSRVPSEHVQGLVLEACRVMTYINELQLKFRAFITTRVQNIAPNITALVGTTVAAQLIATAGLESLCTIPACNIPSLGKSVNRSALGYVYQSDPVKNVSDDFKKQAVRQVCAKISLSARIDRSVSQTGTSNGTHGARWRDEIEKRLEKMMSPPDNVQIKPLPKPVDMKSKRRGGRKFKKMRQRMKMSEVEKAQNKMAFGEQELTKIDAFGEEVGLGMLGKTSIRDIEGVRGVHVTQGARKAVDKFTSGGAHGNAGDDTDKLVAILDTK</sequence>
<proteinExistence type="inferred from homology"/>
<dbReference type="InterPro" id="IPR042239">
    <property type="entry name" value="Nop_C"/>
</dbReference>
<evidence type="ECO:0000256" key="8">
    <source>
        <dbReference type="ARBA" id="ARBA00023274"/>
    </source>
</evidence>
<accession>A0A1E3NH12</accession>
<keyword evidence="7" id="KW-0539">Nucleus</keyword>
<dbReference type="GO" id="GO:0046540">
    <property type="term" value="C:U4/U6 x U5 tri-snRNP complex"/>
    <property type="evidence" value="ECO:0007669"/>
    <property type="project" value="InterPro"/>
</dbReference>
<dbReference type="GO" id="GO:0005687">
    <property type="term" value="C:U4 snRNP"/>
    <property type="evidence" value="ECO:0007669"/>
    <property type="project" value="TreeGrafter"/>
</dbReference>
<comment type="subcellular location">
    <subcellularLocation>
        <location evidence="1">Nucleus</location>
    </subcellularLocation>
</comment>
<organism evidence="11 12">
    <name type="scientific">Pichia membranifaciens NRRL Y-2026</name>
    <dbReference type="NCBI Taxonomy" id="763406"/>
    <lineage>
        <taxon>Eukaryota</taxon>
        <taxon>Fungi</taxon>
        <taxon>Dikarya</taxon>
        <taxon>Ascomycota</taxon>
        <taxon>Saccharomycotina</taxon>
        <taxon>Pichiomycetes</taxon>
        <taxon>Pichiales</taxon>
        <taxon>Pichiaceae</taxon>
        <taxon>Pichia</taxon>
    </lineage>
</organism>
<dbReference type="Pfam" id="PF09785">
    <property type="entry name" value="Prp31_C"/>
    <property type="match status" value="1"/>
</dbReference>
<feature type="domain" description="Nop" evidence="10">
    <location>
        <begin position="213"/>
        <end position="323"/>
    </location>
</feature>
<dbReference type="OrthoDB" id="4771285at2759"/>
<keyword evidence="8" id="KW-0687">Ribonucleoprotein</keyword>
<evidence type="ECO:0000313" key="11">
    <source>
        <dbReference type="EMBL" id="ODQ45414.1"/>
    </source>
</evidence>
<evidence type="ECO:0000256" key="4">
    <source>
        <dbReference type="ARBA" id="ARBA00022728"/>
    </source>
</evidence>
<dbReference type="PROSITE" id="PS51358">
    <property type="entry name" value="NOP"/>
    <property type="match status" value="1"/>
</dbReference>
<evidence type="ECO:0000256" key="6">
    <source>
        <dbReference type="ARBA" id="ARBA00023187"/>
    </source>
</evidence>
<keyword evidence="12" id="KW-1185">Reference proteome</keyword>
<evidence type="ECO:0000256" key="1">
    <source>
        <dbReference type="ARBA" id="ARBA00004123"/>
    </source>
</evidence>
<dbReference type="Gene3D" id="1.10.287.4070">
    <property type="match status" value="1"/>
</dbReference>
<evidence type="ECO:0000256" key="5">
    <source>
        <dbReference type="ARBA" id="ARBA00022884"/>
    </source>
</evidence>
<dbReference type="Gene3D" id="1.10.246.90">
    <property type="entry name" value="Nop domain"/>
    <property type="match status" value="1"/>
</dbReference>